<dbReference type="Proteomes" id="UP000595140">
    <property type="component" value="Unassembled WGS sequence"/>
</dbReference>
<keyword evidence="2" id="KW-1185">Reference proteome</keyword>
<evidence type="ECO:0000313" key="2">
    <source>
        <dbReference type="Proteomes" id="UP000595140"/>
    </source>
</evidence>
<dbReference type="EMBL" id="OOIL02000956">
    <property type="protein sequence ID" value="VFQ70843.1"/>
    <property type="molecule type" value="Genomic_DNA"/>
</dbReference>
<protein>
    <submittedName>
        <fullName evidence="1">Uncharacterized protein</fullName>
    </submittedName>
</protein>
<gene>
    <name evidence="1" type="ORF">CCAM_LOCUS12619</name>
</gene>
<reference evidence="1 2" key="1">
    <citation type="submission" date="2018-04" db="EMBL/GenBank/DDBJ databases">
        <authorList>
            <person name="Vogel A."/>
        </authorList>
    </citation>
    <scope>NUCLEOTIDE SEQUENCE [LARGE SCALE GENOMIC DNA]</scope>
</reference>
<dbReference type="AlphaFoldDB" id="A0A484L3E9"/>
<proteinExistence type="predicted"/>
<sequence length="197" mass="21721">MQDVQSSFSAFTWRGGLEHKSSLDQAELLSSGFSFTGTKLGPISSSTAFKSHIDWLGLPVWTPIPMPPSPRSKRAPSNQKKGSMKDWKGKFVFVSTSSGSTFREIAHSSFHRRVLPITRTRMIADVEKLCEGPLQAKVVGNPPGFGIDWVHFLAQEKGHAPGQHHSPLGHNDEAHALGRRRQELARAFRCSASYSTP</sequence>
<name>A0A484L3E9_9ASTE</name>
<organism evidence="1 2">
    <name type="scientific">Cuscuta campestris</name>
    <dbReference type="NCBI Taxonomy" id="132261"/>
    <lineage>
        <taxon>Eukaryota</taxon>
        <taxon>Viridiplantae</taxon>
        <taxon>Streptophyta</taxon>
        <taxon>Embryophyta</taxon>
        <taxon>Tracheophyta</taxon>
        <taxon>Spermatophyta</taxon>
        <taxon>Magnoliopsida</taxon>
        <taxon>eudicotyledons</taxon>
        <taxon>Gunneridae</taxon>
        <taxon>Pentapetalae</taxon>
        <taxon>asterids</taxon>
        <taxon>lamiids</taxon>
        <taxon>Solanales</taxon>
        <taxon>Convolvulaceae</taxon>
        <taxon>Cuscuteae</taxon>
        <taxon>Cuscuta</taxon>
        <taxon>Cuscuta subgen. Grammica</taxon>
        <taxon>Cuscuta sect. Cleistogrammica</taxon>
    </lineage>
</organism>
<evidence type="ECO:0000313" key="1">
    <source>
        <dbReference type="EMBL" id="VFQ70843.1"/>
    </source>
</evidence>
<accession>A0A484L3E9</accession>